<reference evidence="1 2" key="1">
    <citation type="journal article" date="2014" name="Proc. Natl. Acad. Sci. U.S.A.">
        <title>Functional type 2 photosynthetic reaction centers found in the rare bacterial phylum Gemmatimonadetes.</title>
        <authorList>
            <person name="Zeng Y."/>
            <person name="Feng F."/>
            <person name="Medova H."/>
            <person name="Dean J."/>
            <person name="Koblizek M."/>
        </authorList>
    </citation>
    <scope>NUCLEOTIDE SEQUENCE [LARGE SCALE GENOMIC DNA]</scope>
    <source>
        <strain evidence="1 2">AP64</strain>
    </source>
</reference>
<keyword evidence="2" id="KW-1185">Reference proteome</keyword>
<dbReference type="Proteomes" id="UP000076404">
    <property type="component" value="Chromosome"/>
</dbReference>
<dbReference type="EMBL" id="CP011454">
    <property type="protein sequence ID" value="AMW05407.1"/>
    <property type="molecule type" value="Genomic_DNA"/>
</dbReference>
<dbReference type="KEGG" id="gph:GEMMAAP_12525"/>
<evidence type="ECO:0000313" key="1">
    <source>
        <dbReference type="EMBL" id="AMW05407.1"/>
    </source>
</evidence>
<gene>
    <name evidence="1" type="ORF">GEMMAAP_12525</name>
</gene>
<proteinExistence type="predicted"/>
<sequence length="71" mass="7755">MSTHAIRQRVRGAYEETTALTLDDLSALFVIVSGADDIDRHGGQRIENTVGLLEPPSFGEPAAHHIVVHHQ</sequence>
<protein>
    <submittedName>
        <fullName evidence="1">Uncharacterized protein</fullName>
    </submittedName>
</protein>
<organism evidence="1 2">
    <name type="scientific">Gemmatimonas phototrophica</name>
    <dbReference type="NCBI Taxonomy" id="1379270"/>
    <lineage>
        <taxon>Bacteria</taxon>
        <taxon>Pseudomonadati</taxon>
        <taxon>Gemmatimonadota</taxon>
        <taxon>Gemmatimonadia</taxon>
        <taxon>Gemmatimonadales</taxon>
        <taxon>Gemmatimonadaceae</taxon>
        <taxon>Gemmatimonas</taxon>
    </lineage>
</organism>
<name>A0A143BK04_9BACT</name>
<dbReference type="AlphaFoldDB" id="A0A143BK04"/>
<evidence type="ECO:0000313" key="2">
    <source>
        <dbReference type="Proteomes" id="UP000076404"/>
    </source>
</evidence>
<accession>A0A143BK04</accession>
<reference evidence="1 2" key="2">
    <citation type="journal article" date="2016" name="Environ. Microbiol. Rep.">
        <title>Metagenomic evidence for the presence of phototrophic Gemmatimonadetes bacteria in diverse environments.</title>
        <authorList>
            <person name="Zeng Y."/>
            <person name="Baumbach J."/>
            <person name="Barbosa E.G."/>
            <person name="Azevedo V."/>
            <person name="Zhang C."/>
            <person name="Koblizek M."/>
        </authorList>
    </citation>
    <scope>NUCLEOTIDE SEQUENCE [LARGE SCALE GENOMIC DNA]</scope>
    <source>
        <strain evidence="1 2">AP64</strain>
    </source>
</reference>